<dbReference type="OrthoDB" id="5637934at2"/>
<dbReference type="GO" id="GO:0016747">
    <property type="term" value="F:acyltransferase activity, transferring groups other than amino-acyl groups"/>
    <property type="evidence" value="ECO:0007669"/>
    <property type="project" value="InterPro"/>
</dbReference>
<organism evidence="2 3">
    <name type="scientific">Legionella busanensis</name>
    <dbReference type="NCBI Taxonomy" id="190655"/>
    <lineage>
        <taxon>Bacteria</taxon>
        <taxon>Pseudomonadati</taxon>
        <taxon>Pseudomonadota</taxon>
        <taxon>Gammaproteobacteria</taxon>
        <taxon>Legionellales</taxon>
        <taxon>Legionellaceae</taxon>
        <taxon>Legionella</taxon>
    </lineage>
</organism>
<proteinExistence type="predicted"/>
<dbReference type="RefSeq" id="WP_115331376.1">
    <property type="nucleotide sequence ID" value="NZ_CAAAHP010000002.1"/>
</dbReference>
<evidence type="ECO:0000259" key="1">
    <source>
        <dbReference type="PROSITE" id="PS51186"/>
    </source>
</evidence>
<dbReference type="PROSITE" id="PS51186">
    <property type="entry name" value="GNAT"/>
    <property type="match status" value="1"/>
</dbReference>
<dbReference type="Pfam" id="PF00583">
    <property type="entry name" value="Acetyltransf_1"/>
    <property type="match status" value="1"/>
</dbReference>
<feature type="domain" description="N-acetyltransferase" evidence="1">
    <location>
        <begin position="115"/>
        <end position="253"/>
    </location>
</feature>
<protein>
    <submittedName>
        <fullName evidence="2">GNAT family acetyltransferase</fullName>
    </submittedName>
</protein>
<gene>
    <name evidence="2" type="ORF">NCTC13316_01858</name>
</gene>
<name>A0A378JP51_9GAMM</name>
<dbReference type="EMBL" id="UGOD01000001">
    <property type="protein sequence ID" value="STX51760.1"/>
    <property type="molecule type" value="Genomic_DNA"/>
</dbReference>
<dbReference type="InterPro" id="IPR016181">
    <property type="entry name" value="Acyl_CoA_acyltransferase"/>
</dbReference>
<dbReference type="SUPFAM" id="SSF55729">
    <property type="entry name" value="Acyl-CoA N-acyltransferases (Nat)"/>
    <property type="match status" value="1"/>
</dbReference>
<keyword evidence="2" id="KW-0808">Transferase</keyword>
<dbReference type="InterPro" id="IPR000182">
    <property type="entry name" value="GNAT_dom"/>
</dbReference>
<dbReference type="Gene3D" id="3.40.630.30">
    <property type="match status" value="1"/>
</dbReference>
<evidence type="ECO:0000313" key="2">
    <source>
        <dbReference type="EMBL" id="STX51760.1"/>
    </source>
</evidence>
<dbReference type="CDD" id="cd04301">
    <property type="entry name" value="NAT_SF"/>
    <property type="match status" value="1"/>
</dbReference>
<evidence type="ECO:0000313" key="3">
    <source>
        <dbReference type="Proteomes" id="UP000254794"/>
    </source>
</evidence>
<dbReference type="AlphaFoldDB" id="A0A378JP51"/>
<accession>A0A378JP51</accession>
<reference evidence="2 3" key="1">
    <citation type="submission" date="2018-06" db="EMBL/GenBank/DDBJ databases">
        <authorList>
            <consortium name="Pathogen Informatics"/>
            <person name="Doyle S."/>
        </authorList>
    </citation>
    <scope>NUCLEOTIDE SEQUENCE [LARGE SCALE GENOMIC DNA]</scope>
    <source>
        <strain evidence="2 3">NCTC13316</strain>
    </source>
</reference>
<sequence>MTLFNTFHKLEHQFFSLLSFEQMNLSCLNAYATGVKASNLNPAILNTVNSCLKEDILSCASFYRQKSLPWSIILPDYLCTKDILSLLNTEKLLLIDKGIAMQIVLNPSNFVPSLLNISEMKQALETWSIPLLHGFESTPDIMDIYIKQHQMAVQTNDNIYHFTGFIKGKPICSLTLSIYEDSARLDDIATIPAYQKKGYATELTHAALHHAFCLGIKTCFLEAATSGLNVYKRIGFQPLFTNLYYEDDKEFVG</sequence>
<keyword evidence="3" id="KW-1185">Reference proteome</keyword>
<dbReference type="Proteomes" id="UP000254794">
    <property type="component" value="Unassembled WGS sequence"/>
</dbReference>